<evidence type="ECO:0000313" key="2">
    <source>
        <dbReference type="Proteomes" id="UP001057375"/>
    </source>
</evidence>
<dbReference type="EMBL" id="BQXS01001762">
    <property type="protein sequence ID" value="GKT31023.1"/>
    <property type="molecule type" value="Genomic_DNA"/>
</dbReference>
<proteinExistence type="predicted"/>
<protein>
    <submittedName>
        <fullName evidence="1">Uncharacterized protein</fullName>
    </submittedName>
</protein>
<accession>A0ABQ5KEP9</accession>
<reference evidence="1" key="1">
    <citation type="submission" date="2022-03" db="EMBL/GenBank/DDBJ databases">
        <title>Draft genome sequence of Aduncisulcus paluster, a free-living microaerophilic Fornicata.</title>
        <authorList>
            <person name="Yuyama I."/>
            <person name="Kume K."/>
            <person name="Tamura T."/>
            <person name="Inagaki Y."/>
            <person name="Hashimoto T."/>
        </authorList>
    </citation>
    <scope>NUCLEOTIDE SEQUENCE</scope>
    <source>
        <strain evidence="1">NY0171</strain>
    </source>
</reference>
<sequence>SDDTNRSEQEAEIRINRRFLRDYPITIVGRQRLAFAEEVSQAHSRMTNLQISHWYVQLRTDWLVPKCVSVNFNDALLKNESSYNASRFLSHIGDTTRELGKSLIMGFEIIYVVDQLVSNEAFSVAKLDALEPRYDLWRK</sequence>
<feature type="non-terminal residue" evidence="1">
    <location>
        <position position="1"/>
    </location>
</feature>
<name>A0ABQ5KEP9_9EUKA</name>
<gene>
    <name evidence="1" type="ORF">ADUPG1_001804</name>
</gene>
<comment type="caution">
    <text evidence="1">The sequence shown here is derived from an EMBL/GenBank/DDBJ whole genome shotgun (WGS) entry which is preliminary data.</text>
</comment>
<keyword evidence="2" id="KW-1185">Reference proteome</keyword>
<evidence type="ECO:0000313" key="1">
    <source>
        <dbReference type="EMBL" id="GKT31023.1"/>
    </source>
</evidence>
<organism evidence="1 2">
    <name type="scientific">Aduncisulcus paluster</name>
    <dbReference type="NCBI Taxonomy" id="2918883"/>
    <lineage>
        <taxon>Eukaryota</taxon>
        <taxon>Metamonada</taxon>
        <taxon>Carpediemonas-like organisms</taxon>
        <taxon>Aduncisulcus</taxon>
    </lineage>
</organism>
<dbReference type="Proteomes" id="UP001057375">
    <property type="component" value="Unassembled WGS sequence"/>
</dbReference>